<keyword evidence="1" id="KW-0863">Zinc-finger</keyword>
<dbReference type="PANTHER" id="PTHR38166:SF1">
    <property type="entry name" value="C2H2-TYPE DOMAIN-CONTAINING PROTEIN"/>
    <property type="match status" value="1"/>
</dbReference>
<dbReference type="PROSITE" id="PS50157">
    <property type="entry name" value="ZINC_FINGER_C2H2_2"/>
    <property type="match status" value="1"/>
</dbReference>
<sequence>MSSIHFNLGNEFNEPLSMDQNGRASSPTAVIAAHSEAPVQDWEKCSYLPPTRRIQSHIAQHNYRKAHGLPDTVVLESQTPNQDREHFVDFGERQTRENLVDDKESDELPWKGAEKGGYDGPLAILACPLFKHNPTEEHLYRRHLLPKFRCIRCSQTFQTSEHLSEHSRAEVYCKVVQDDDTDQEGITQDQLTQLKSRKRGRDVESDHDKWIRIYKILFPEDYLIPSPSHTGREAARLIQPKLEDFLNDTSRKNLTTQSLEELFRDIFTNVLDTSPTTQAKAQTKSNPGDAQSLDRDPAPATTQASQEPPLPMLARHPPMHLPGSESLHNPSPSWEVPPHQASTSAPPSLGRSSQAAYGGCNPDSLLLQQQLGAHAEAGPSNTQQQVEVDSMGCGFPPSGYTTTTDTLLKLTTDLFPIPIQDLHGESTAWFVQPETSTNADAGSFHSQSTGWDLFAGF</sequence>
<dbReference type="Proteomes" id="UP000283895">
    <property type="component" value="Unassembled WGS sequence"/>
</dbReference>
<evidence type="ECO:0000256" key="2">
    <source>
        <dbReference type="SAM" id="MobiDB-lite"/>
    </source>
</evidence>
<evidence type="ECO:0000256" key="1">
    <source>
        <dbReference type="PROSITE-ProRule" id="PRU00042"/>
    </source>
</evidence>
<evidence type="ECO:0000313" key="5">
    <source>
        <dbReference type="Proteomes" id="UP000283895"/>
    </source>
</evidence>
<organism evidence="4 5">
    <name type="scientific">Cytospora schulzeri</name>
    <dbReference type="NCBI Taxonomy" id="448051"/>
    <lineage>
        <taxon>Eukaryota</taxon>
        <taxon>Fungi</taxon>
        <taxon>Dikarya</taxon>
        <taxon>Ascomycota</taxon>
        <taxon>Pezizomycotina</taxon>
        <taxon>Sordariomycetes</taxon>
        <taxon>Sordariomycetidae</taxon>
        <taxon>Diaporthales</taxon>
        <taxon>Cytosporaceae</taxon>
        <taxon>Cytospora</taxon>
    </lineage>
</organism>
<reference evidence="4 5" key="1">
    <citation type="submission" date="2015-09" db="EMBL/GenBank/DDBJ databases">
        <title>Host preference determinants of Valsa canker pathogens revealed by comparative genomics.</title>
        <authorList>
            <person name="Yin Z."/>
            <person name="Huang L."/>
        </authorList>
    </citation>
    <scope>NUCLEOTIDE SEQUENCE [LARGE SCALE GENOMIC DNA]</scope>
    <source>
        <strain evidence="4 5">03-1</strain>
    </source>
</reference>
<dbReference type="AlphaFoldDB" id="A0A423X3A0"/>
<dbReference type="GO" id="GO:0008270">
    <property type="term" value="F:zinc ion binding"/>
    <property type="evidence" value="ECO:0007669"/>
    <property type="project" value="UniProtKB-KW"/>
</dbReference>
<evidence type="ECO:0000259" key="3">
    <source>
        <dbReference type="PROSITE" id="PS50157"/>
    </source>
</evidence>
<dbReference type="PANTHER" id="PTHR38166">
    <property type="entry name" value="C2H2-TYPE DOMAIN-CONTAINING PROTEIN-RELATED"/>
    <property type="match status" value="1"/>
</dbReference>
<keyword evidence="1" id="KW-0862">Zinc</keyword>
<name>A0A423X3A0_9PEZI</name>
<keyword evidence="5" id="KW-1185">Reference proteome</keyword>
<comment type="caution">
    <text evidence="4">The sequence shown here is derived from an EMBL/GenBank/DDBJ whole genome shotgun (WGS) entry which is preliminary data.</text>
</comment>
<accession>A0A423X3A0</accession>
<dbReference type="InterPro" id="IPR013087">
    <property type="entry name" value="Znf_C2H2_type"/>
</dbReference>
<proteinExistence type="predicted"/>
<gene>
    <name evidence="4" type="ORF">VMCG_02138</name>
</gene>
<evidence type="ECO:0000313" key="4">
    <source>
        <dbReference type="EMBL" id="ROW10278.1"/>
    </source>
</evidence>
<feature type="compositionally biased region" description="Polar residues" evidence="2">
    <location>
        <begin position="340"/>
        <end position="355"/>
    </location>
</feature>
<feature type="region of interest" description="Disordered" evidence="2">
    <location>
        <begin position="274"/>
        <end position="361"/>
    </location>
</feature>
<feature type="compositionally biased region" description="Polar residues" evidence="2">
    <location>
        <begin position="274"/>
        <end position="289"/>
    </location>
</feature>
<keyword evidence="1" id="KW-0479">Metal-binding</keyword>
<dbReference type="STRING" id="356882.A0A423X3A0"/>
<protein>
    <recommendedName>
        <fullName evidence="3">C2H2-type domain-containing protein</fullName>
    </recommendedName>
</protein>
<dbReference type="EMBL" id="LKEA01000003">
    <property type="protein sequence ID" value="ROW10278.1"/>
    <property type="molecule type" value="Genomic_DNA"/>
</dbReference>
<feature type="domain" description="C2H2-type" evidence="3">
    <location>
        <begin position="148"/>
        <end position="172"/>
    </location>
</feature>
<dbReference type="OrthoDB" id="4161727at2759"/>